<dbReference type="EMBL" id="MU971400">
    <property type="protein sequence ID" value="KAK9235957.1"/>
    <property type="molecule type" value="Genomic_DNA"/>
</dbReference>
<gene>
    <name evidence="1" type="ORF">V1525DRAFT_240225</name>
</gene>
<organism evidence="1 2">
    <name type="scientific">Lipomyces kononenkoae</name>
    <name type="common">Yeast</name>
    <dbReference type="NCBI Taxonomy" id="34357"/>
    <lineage>
        <taxon>Eukaryota</taxon>
        <taxon>Fungi</taxon>
        <taxon>Dikarya</taxon>
        <taxon>Ascomycota</taxon>
        <taxon>Saccharomycotina</taxon>
        <taxon>Lipomycetes</taxon>
        <taxon>Lipomycetales</taxon>
        <taxon>Lipomycetaceae</taxon>
        <taxon>Lipomyces</taxon>
    </lineage>
</organism>
<protein>
    <submittedName>
        <fullName evidence="1">Complex 1 protein-domain-containing protein</fullName>
    </submittedName>
</protein>
<accession>A0ACC3SYU1</accession>
<dbReference type="Proteomes" id="UP001433508">
    <property type="component" value="Unassembled WGS sequence"/>
</dbReference>
<name>A0ACC3SYU1_LIPKO</name>
<evidence type="ECO:0000313" key="1">
    <source>
        <dbReference type="EMBL" id="KAK9235957.1"/>
    </source>
</evidence>
<reference evidence="2" key="1">
    <citation type="journal article" date="2024" name="Front. Bioeng. Biotechnol.">
        <title>Genome-scale model development and genomic sequencing of the oleaginous clade Lipomyces.</title>
        <authorList>
            <person name="Czajka J.J."/>
            <person name="Han Y."/>
            <person name="Kim J."/>
            <person name="Mondo S.J."/>
            <person name="Hofstad B.A."/>
            <person name="Robles A."/>
            <person name="Haridas S."/>
            <person name="Riley R."/>
            <person name="LaButti K."/>
            <person name="Pangilinan J."/>
            <person name="Andreopoulos W."/>
            <person name="Lipzen A."/>
            <person name="Yan J."/>
            <person name="Wang M."/>
            <person name="Ng V."/>
            <person name="Grigoriev I.V."/>
            <person name="Spatafora J.W."/>
            <person name="Magnuson J.K."/>
            <person name="Baker S.E."/>
            <person name="Pomraning K.R."/>
        </authorList>
    </citation>
    <scope>NUCLEOTIDE SEQUENCE [LARGE SCALE GENOMIC DNA]</scope>
    <source>
        <strain evidence="2">CBS 7786</strain>
    </source>
</reference>
<sequence>MSSTVSTTFAQTKPAVLSLYRSLLRTSRRFEGYNFREYALRRTRDGFHKHKDETDPRTVYILLRQAEEQLAALQRQTDISQMYKFDKLVVEGPSKKHVVPS</sequence>
<keyword evidence="2" id="KW-1185">Reference proteome</keyword>
<comment type="caution">
    <text evidence="1">The sequence shown here is derived from an EMBL/GenBank/DDBJ whole genome shotgun (WGS) entry which is preliminary data.</text>
</comment>
<evidence type="ECO:0000313" key="2">
    <source>
        <dbReference type="Proteomes" id="UP001433508"/>
    </source>
</evidence>
<proteinExistence type="predicted"/>